<dbReference type="InterPro" id="IPR004087">
    <property type="entry name" value="KH_dom"/>
</dbReference>
<name>A0A1Y2HKR2_9FUNG</name>
<dbReference type="Proteomes" id="UP000193411">
    <property type="component" value="Unassembled WGS sequence"/>
</dbReference>
<feature type="domain" description="K Homology" evidence="4">
    <location>
        <begin position="148"/>
        <end position="219"/>
    </location>
</feature>
<dbReference type="InterPro" id="IPR036612">
    <property type="entry name" value="KH_dom_type_1_sf"/>
</dbReference>
<evidence type="ECO:0000256" key="1">
    <source>
        <dbReference type="ARBA" id="ARBA00022737"/>
    </source>
</evidence>
<dbReference type="AlphaFoldDB" id="A0A1Y2HKR2"/>
<feature type="compositionally biased region" description="Low complexity" evidence="3">
    <location>
        <begin position="414"/>
        <end position="427"/>
    </location>
</feature>
<dbReference type="InterPro" id="IPR004088">
    <property type="entry name" value="KH_dom_type_1"/>
</dbReference>
<accession>A0A1Y2HKR2</accession>
<feature type="domain" description="K Homology" evidence="4">
    <location>
        <begin position="327"/>
        <end position="397"/>
    </location>
</feature>
<reference evidence="5 6" key="1">
    <citation type="submission" date="2016-07" db="EMBL/GenBank/DDBJ databases">
        <title>Pervasive Adenine N6-methylation of Active Genes in Fungi.</title>
        <authorList>
            <consortium name="DOE Joint Genome Institute"/>
            <person name="Mondo S.J."/>
            <person name="Dannebaum R.O."/>
            <person name="Kuo R.C."/>
            <person name="Labutti K."/>
            <person name="Haridas S."/>
            <person name="Kuo A."/>
            <person name="Salamov A."/>
            <person name="Ahrendt S.R."/>
            <person name="Lipzen A."/>
            <person name="Sullivan W."/>
            <person name="Andreopoulos W.B."/>
            <person name="Clum A."/>
            <person name="Lindquist E."/>
            <person name="Daum C."/>
            <person name="Ramamoorthy G.K."/>
            <person name="Gryganskyi A."/>
            <person name="Culley D."/>
            <person name="Magnuson J.K."/>
            <person name="James T.Y."/>
            <person name="O'Malley M.A."/>
            <person name="Stajich J.E."/>
            <person name="Spatafora J.W."/>
            <person name="Visel A."/>
            <person name="Grigoriev I.V."/>
        </authorList>
    </citation>
    <scope>NUCLEOTIDE SEQUENCE [LARGE SCALE GENOMIC DNA]</scope>
    <source>
        <strain evidence="5 6">PL171</strain>
    </source>
</reference>
<dbReference type="Pfam" id="PF00013">
    <property type="entry name" value="KH_1"/>
    <property type="match status" value="3"/>
</dbReference>
<dbReference type="SUPFAM" id="SSF54791">
    <property type="entry name" value="Eukaryotic type KH-domain (KH-domain type I)"/>
    <property type="match status" value="3"/>
</dbReference>
<evidence type="ECO:0000313" key="5">
    <source>
        <dbReference type="EMBL" id="ORZ35146.1"/>
    </source>
</evidence>
<gene>
    <name evidence="5" type="ORF">BCR44DRAFT_1500017</name>
</gene>
<evidence type="ECO:0000256" key="2">
    <source>
        <dbReference type="PROSITE-ProRule" id="PRU00117"/>
    </source>
</evidence>
<evidence type="ECO:0000313" key="6">
    <source>
        <dbReference type="Proteomes" id="UP000193411"/>
    </source>
</evidence>
<dbReference type="OrthoDB" id="1937934at2759"/>
<dbReference type="SMART" id="SM00322">
    <property type="entry name" value="KH"/>
    <property type="match status" value="3"/>
</dbReference>
<feature type="region of interest" description="Disordered" evidence="3">
    <location>
        <begin position="247"/>
        <end position="270"/>
    </location>
</feature>
<dbReference type="PANTHER" id="PTHR10288">
    <property type="entry name" value="KH DOMAIN CONTAINING RNA BINDING PROTEIN"/>
    <property type="match status" value="1"/>
</dbReference>
<proteinExistence type="predicted"/>
<dbReference type="Gene3D" id="3.30.1370.10">
    <property type="entry name" value="K Homology domain, type 1"/>
    <property type="match status" value="3"/>
</dbReference>
<dbReference type="GO" id="GO:0003723">
    <property type="term" value="F:RNA binding"/>
    <property type="evidence" value="ECO:0007669"/>
    <property type="project" value="UniProtKB-UniRule"/>
</dbReference>
<organism evidence="5 6">
    <name type="scientific">Catenaria anguillulae PL171</name>
    <dbReference type="NCBI Taxonomy" id="765915"/>
    <lineage>
        <taxon>Eukaryota</taxon>
        <taxon>Fungi</taxon>
        <taxon>Fungi incertae sedis</taxon>
        <taxon>Blastocladiomycota</taxon>
        <taxon>Blastocladiomycetes</taxon>
        <taxon>Blastocladiales</taxon>
        <taxon>Catenariaceae</taxon>
        <taxon>Catenaria</taxon>
    </lineage>
</organism>
<feature type="region of interest" description="Disordered" evidence="3">
    <location>
        <begin position="403"/>
        <end position="434"/>
    </location>
</feature>
<keyword evidence="1" id="KW-0677">Repeat</keyword>
<dbReference type="PROSITE" id="PS50084">
    <property type="entry name" value="KH_TYPE_1"/>
    <property type="match status" value="3"/>
</dbReference>
<feature type="compositionally biased region" description="Basic and acidic residues" evidence="3">
    <location>
        <begin position="403"/>
        <end position="413"/>
    </location>
</feature>
<dbReference type="STRING" id="765915.A0A1Y2HKR2"/>
<keyword evidence="6" id="KW-1185">Reference proteome</keyword>
<feature type="compositionally biased region" description="Low complexity" evidence="3">
    <location>
        <begin position="305"/>
        <end position="326"/>
    </location>
</feature>
<comment type="caution">
    <text evidence="5">The sequence shown here is derived from an EMBL/GenBank/DDBJ whole genome shotgun (WGS) entry which is preliminary data.</text>
</comment>
<evidence type="ECO:0000256" key="3">
    <source>
        <dbReference type="SAM" id="MobiDB-lite"/>
    </source>
</evidence>
<evidence type="ECO:0000259" key="4">
    <source>
        <dbReference type="SMART" id="SM00322"/>
    </source>
</evidence>
<feature type="region of interest" description="Disordered" evidence="3">
    <location>
        <begin position="298"/>
        <end position="328"/>
    </location>
</feature>
<protein>
    <recommendedName>
        <fullName evidence="4">K Homology domain-containing protein</fullName>
    </recommendedName>
</protein>
<keyword evidence="2" id="KW-0694">RNA-binding</keyword>
<feature type="domain" description="K Homology" evidence="4">
    <location>
        <begin position="64"/>
        <end position="134"/>
    </location>
</feature>
<sequence>MQSFPQNPVSPALATSPGAAAAMDSVSAASAAAAAAAYYPTSADTPAATPAAQSAVPAIDTSNAIVTLRVLLTTKGAGVCIGVKGATIDALRTHSGCRAGVTKLVEGVNDRVLSVSGSVAQCAKAIGFIANTLTQHPVMTFHPELPESQTVLRLLVPNAVMGSIIGRGGANIKAMQDALGVRIVTSKDMLPGSTERVVDVTGTPQAMEQVGADFARSIAANWDRVMNDTRLYDPRVRMMRQHVDLHHAAAAHHHHHSAGTSPMGSPYGSPRVGYQPAGVATAGYSPAPMYNAGAGATTSPMVSNPASTASTAPGSPAGASSSAGSADYRTHPVKIPSALVGAIIGRGGARIAEIRKSSGAQILISKNSLPSGEREFTVSGTSRQIELALTMVYEQLAMERDRRVQEAAAKEQQQDGTGVDQQQVQGQHVPPVEE</sequence>
<dbReference type="EMBL" id="MCFL01000024">
    <property type="protein sequence ID" value="ORZ35146.1"/>
    <property type="molecule type" value="Genomic_DNA"/>
</dbReference>